<organism evidence="6 7">
    <name type="scientific">Spirosoma validum</name>
    <dbReference type="NCBI Taxonomy" id="2771355"/>
    <lineage>
        <taxon>Bacteria</taxon>
        <taxon>Pseudomonadati</taxon>
        <taxon>Bacteroidota</taxon>
        <taxon>Cytophagia</taxon>
        <taxon>Cytophagales</taxon>
        <taxon>Cytophagaceae</taxon>
        <taxon>Spirosoma</taxon>
    </lineage>
</organism>
<dbReference type="InterPro" id="IPR029058">
    <property type="entry name" value="AB_hydrolase_fold"/>
</dbReference>
<dbReference type="SUPFAM" id="SSF53474">
    <property type="entry name" value="alpha/beta-Hydrolases"/>
    <property type="match status" value="1"/>
</dbReference>
<dbReference type="InterPro" id="IPR000639">
    <property type="entry name" value="Epox_hydrolase-like"/>
</dbReference>
<evidence type="ECO:0000256" key="2">
    <source>
        <dbReference type="ARBA" id="ARBA00022797"/>
    </source>
</evidence>
<evidence type="ECO:0000259" key="5">
    <source>
        <dbReference type="Pfam" id="PF06441"/>
    </source>
</evidence>
<evidence type="ECO:0000313" key="7">
    <source>
        <dbReference type="Proteomes" id="UP000653797"/>
    </source>
</evidence>
<dbReference type="GO" id="GO:0097176">
    <property type="term" value="P:epoxide metabolic process"/>
    <property type="evidence" value="ECO:0007669"/>
    <property type="project" value="TreeGrafter"/>
</dbReference>
<feature type="active site" description="Proton acceptor" evidence="4">
    <location>
        <position position="346"/>
    </location>
</feature>
<keyword evidence="3 6" id="KW-0378">Hydrolase</keyword>
<dbReference type="PANTHER" id="PTHR21661">
    <property type="entry name" value="EPOXIDE HYDROLASE 1-RELATED"/>
    <property type="match status" value="1"/>
</dbReference>
<dbReference type="AlphaFoldDB" id="A0A927B7K2"/>
<evidence type="ECO:0000256" key="3">
    <source>
        <dbReference type="ARBA" id="ARBA00022801"/>
    </source>
</evidence>
<keyword evidence="2" id="KW-0058">Aromatic hydrocarbons catabolism</keyword>
<dbReference type="InterPro" id="IPR016292">
    <property type="entry name" value="Epoxide_hydrolase"/>
</dbReference>
<feature type="active site" description="Proton donor" evidence="4">
    <location>
        <position position="292"/>
    </location>
</feature>
<comment type="caution">
    <text evidence="6">The sequence shown here is derived from an EMBL/GenBank/DDBJ whole genome shotgun (WGS) entry which is preliminary data.</text>
</comment>
<proteinExistence type="inferred from homology"/>
<sequence>MVKSKPFSINVPQSVLDDLQKRLTRTRWPDEVEGAGWSYGTSRHYMQNLADYWLNQYDWRQHEAYLNTLPQYTAEVDGVTLHFIHQPSANPDAIPVLLMHGWPDSFYRYHNVIPLLTNKFHLVIPSIPGMGFSERTALTTDNAANLMATLMTKELGYETFISAGGDSGALISMSLANNHPELLRGLYLTDVGYPDQTTDFASLSKPEQEFADFIQDWFMKEGAFNMIQSTKTQTLAYSLTDSPVGLAAWIMSMMSSLSTGEELDKRFGQDELLTNIMIYWVTQTIGSSMQIYRENMIQSVSEPKPFKKSDVPAGVAHCPWDAPLPREWAERRVNLIHFTDLEKGGHFTAWEAPDIWANDFQTFVQMLNKR</sequence>
<evidence type="ECO:0000256" key="1">
    <source>
        <dbReference type="ARBA" id="ARBA00010088"/>
    </source>
</evidence>
<accession>A0A927B7K2</accession>
<dbReference type="EMBL" id="JACXAA010000013">
    <property type="protein sequence ID" value="MBD2756662.1"/>
    <property type="molecule type" value="Genomic_DNA"/>
</dbReference>
<evidence type="ECO:0000313" key="6">
    <source>
        <dbReference type="EMBL" id="MBD2756662.1"/>
    </source>
</evidence>
<dbReference type="InterPro" id="IPR010497">
    <property type="entry name" value="Epoxide_hydro_N"/>
</dbReference>
<dbReference type="Proteomes" id="UP000653797">
    <property type="component" value="Unassembled WGS sequence"/>
</dbReference>
<reference evidence="6" key="1">
    <citation type="submission" date="2020-09" db="EMBL/GenBank/DDBJ databases">
        <authorList>
            <person name="Kim M.K."/>
        </authorList>
    </citation>
    <scope>NUCLEOTIDE SEQUENCE</scope>
    <source>
        <strain evidence="6">BT704</strain>
    </source>
</reference>
<feature type="domain" description="Epoxide hydrolase N-terminal" evidence="5">
    <location>
        <begin position="5"/>
        <end position="108"/>
    </location>
</feature>
<protein>
    <submittedName>
        <fullName evidence="6">Epoxide hydrolase</fullName>
    </submittedName>
</protein>
<dbReference type="GO" id="GO:0004301">
    <property type="term" value="F:epoxide hydrolase activity"/>
    <property type="evidence" value="ECO:0007669"/>
    <property type="project" value="TreeGrafter"/>
</dbReference>
<dbReference type="PIRSF" id="PIRSF001112">
    <property type="entry name" value="Epoxide_hydrolase"/>
    <property type="match status" value="1"/>
</dbReference>
<dbReference type="Pfam" id="PF06441">
    <property type="entry name" value="EHN"/>
    <property type="match status" value="1"/>
</dbReference>
<dbReference type="RefSeq" id="WP_191042279.1">
    <property type="nucleotide sequence ID" value="NZ_JACXAA010000013.1"/>
</dbReference>
<dbReference type="PANTHER" id="PTHR21661:SF35">
    <property type="entry name" value="EPOXIDE HYDROLASE"/>
    <property type="match status" value="1"/>
</dbReference>
<dbReference type="PRINTS" id="PR00412">
    <property type="entry name" value="EPOXHYDRLASE"/>
</dbReference>
<comment type="similarity">
    <text evidence="1">Belongs to the peptidase S33 family.</text>
</comment>
<feature type="active site" description="Nucleophile" evidence="4">
    <location>
        <position position="166"/>
    </location>
</feature>
<evidence type="ECO:0000256" key="4">
    <source>
        <dbReference type="PIRSR" id="PIRSR001112-1"/>
    </source>
</evidence>
<keyword evidence="7" id="KW-1185">Reference proteome</keyword>
<gene>
    <name evidence="6" type="ORF">IC230_27520</name>
</gene>
<name>A0A927B7K2_9BACT</name>
<dbReference type="Gene3D" id="3.40.50.1820">
    <property type="entry name" value="alpha/beta hydrolase"/>
    <property type="match status" value="1"/>
</dbReference>